<organism evidence="5 6">
    <name type="scientific">Halobacteriovorax vibrionivorans</name>
    <dbReference type="NCBI Taxonomy" id="2152716"/>
    <lineage>
        <taxon>Bacteria</taxon>
        <taxon>Pseudomonadati</taxon>
        <taxon>Bdellovibrionota</taxon>
        <taxon>Bacteriovoracia</taxon>
        <taxon>Bacteriovoracales</taxon>
        <taxon>Halobacteriovoraceae</taxon>
        <taxon>Halobacteriovorax</taxon>
    </lineage>
</organism>
<protein>
    <submittedName>
        <fullName evidence="5">Acetyl-CoA hydrolase/transferase family protein</fullName>
    </submittedName>
</protein>
<keyword evidence="2" id="KW-0808">Transferase</keyword>
<reference evidence="6" key="1">
    <citation type="journal article" date="2019" name="Int. J. Syst. Evol. Microbiol.">
        <title>Halobacteriovorax valvorus sp. nov., a novel prokaryotic predator isolated from coastal seawater of China.</title>
        <authorList>
            <person name="Chen M.-X."/>
        </authorList>
    </citation>
    <scope>NUCLEOTIDE SEQUENCE [LARGE SCALE GENOMIC DNA]</scope>
    <source>
        <strain evidence="6">BL9</strain>
    </source>
</reference>
<sequence>MKLLNSAKEALSHVYSNSNVFIHGGDATPTELINGLIENAQRLNNVTLTHLHTHGEAKYADTKYKDIFNIVNLFVGGNLRKYVDYDRIDYLPCFLSEIPNLFRSRQVPLDFALIHVSPPDIHGFCTLGTSVDVAKAAVNSAKVVIAQINPHMPRVHGDGFIHVSEIDYAIEINRALSDSHGSPLSEEDLKIGQLTATLIEDGATLQMGIGSIPDAVLSSLTNHKNLGIHTEMWSDGALKLIKSGAVNNSMKNVHRGKTVSSFIVGGKDVHDFINDNPSVIQLEADYVNNPSIIKRNPKVCAINSAVEIDLTGQVCADSIGHHIISGVGGQMDFMRGASLSQGGKPIIVINSRSKRGIPKIVPTLKNGAGVVTTRSHIHYVVTEFGIANLYGKTLKQRAQELIKIAHPEDRQELERKWHELHCKL</sequence>
<evidence type="ECO:0000259" key="3">
    <source>
        <dbReference type="Pfam" id="PF02550"/>
    </source>
</evidence>
<dbReference type="InterPro" id="IPR026888">
    <property type="entry name" value="AcetylCoA_hyd_C"/>
</dbReference>
<dbReference type="Gene3D" id="3.40.1080.10">
    <property type="entry name" value="Glutaconate Coenzyme A-transferase"/>
    <property type="match status" value="1"/>
</dbReference>
<evidence type="ECO:0000259" key="4">
    <source>
        <dbReference type="Pfam" id="PF13336"/>
    </source>
</evidence>
<feature type="domain" description="Acetyl-CoA hydrolase/transferase C-terminal" evidence="4">
    <location>
        <begin position="265"/>
        <end position="416"/>
    </location>
</feature>
<keyword evidence="5" id="KW-0378">Hydrolase</keyword>
<comment type="caution">
    <text evidence="5">The sequence shown here is derived from an EMBL/GenBank/DDBJ whole genome shotgun (WGS) entry which is preliminary data.</text>
</comment>
<gene>
    <name evidence="5" type="ORF">DAY19_00085</name>
</gene>
<name>A0ABY0IH02_9BACT</name>
<dbReference type="Proteomes" id="UP000443582">
    <property type="component" value="Unassembled WGS sequence"/>
</dbReference>
<dbReference type="RefSeq" id="WP_114705143.1">
    <property type="nucleotide sequence ID" value="NZ_QDKL01000001.1"/>
</dbReference>
<dbReference type="PANTHER" id="PTHR21432:SF20">
    <property type="entry name" value="ACETYL-COA HYDROLASE"/>
    <property type="match status" value="1"/>
</dbReference>
<evidence type="ECO:0000313" key="6">
    <source>
        <dbReference type="Proteomes" id="UP000443582"/>
    </source>
</evidence>
<comment type="similarity">
    <text evidence="1">Belongs to the acetyl-CoA hydrolase/transferase family.</text>
</comment>
<dbReference type="Pfam" id="PF13336">
    <property type="entry name" value="AcetylCoA_hyd_C"/>
    <property type="match status" value="1"/>
</dbReference>
<dbReference type="GO" id="GO:0016787">
    <property type="term" value="F:hydrolase activity"/>
    <property type="evidence" value="ECO:0007669"/>
    <property type="project" value="UniProtKB-KW"/>
</dbReference>
<dbReference type="Gene3D" id="3.30.750.70">
    <property type="entry name" value="4-hydroxybutyrate coenzyme like domains"/>
    <property type="match status" value="1"/>
</dbReference>
<dbReference type="PANTHER" id="PTHR21432">
    <property type="entry name" value="ACETYL-COA HYDROLASE-RELATED"/>
    <property type="match status" value="1"/>
</dbReference>
<dbReference type="InterPro" id="IPR037171">
    <property type="entry name" value="NagB/RpiA_transferase-like"/>
</dbReference>
<evidence type="ECO:0000256" key="2">
    <source>
        <dbReference type="ARBA" id="ARBA00022679"/>
    </source>
</evidence>
<feature type="domain" description="Acetyl-CoA hydrolase/transferase N-terminal" evidence="3">
    <location>
        <begin position="5"/>
        <end position="173"/>
    </location>
</feature>
<keyword evidence="6" id="KW-1185">Reference proteome</keyword>
<dbReference type="InterPro" id="IPR038460">
    <property type="entry name" value="AcetylCoA_hyd_C_sf"/>
</dbReference>
<dbReference type="Gene3D" id="3.40.1080.20">
    <property type="entry name" value="Acetyl-CoA hydrolase/transferase C-terminal domain"/>
    <property type="match status" value="1"/>
</dbReference>
<dbReference type="SUPFAM" id="SSF100950">
    <property type="entry name" value="NagB/RpiA/CoA transferase-like"/>
    <property type="match status" value="2"/>
</dbReference>
<proteinExistence type="inferred from homology"/>
<evidence type="ECO:0000313" key="5">
    <source>
        <dbReference type="EMBL" id="RZF22199.1"/>
    </source>
</evidence>
<accession>A0ABY0IH02</accession>
<evidence type="ECO:0000256" key="1">
    <source>
        <dbReference type="ARBA" id="ARBA00009632"/>
    </source>
</evidence>
<dbReference type="InterPro" id="IPR046433">
    <property type="entry name" value="ActCoA_hydro"/>
</dbReference>
<dbReference type="EMBL" id="QDKL01000001">
    <property type="protein sequence ID" value="RZF22199.1"/>
    <property type="molecule type" value="Genomic_DNA"/>
</dbReference>
<dbReference type="InterPro" id="IPR003702">
    <property type="entry name" value="ActCoA_hydro_N"/>
</dbReference>
<dbReference type="Pfam" id="PF02550">
    <property type="entry name" value="AcetylCoA_hydro"/>
    <property type="match status" value="1"/>
</dbReference>